<dbReference type="SUPFAM" id="SSF54913">
    <property type="entry name" value="GlnB-like"/>
    <property type="match status" value="1"/>
</dbReference>
<dbReference type="AlphaFoldDB" id="A0A6N2S7C8"/>
<proteinExistence type="predicted"/>
<protein>
    <recommendedName>
        <fullName evidence="2">DUF2007 domain-containing protein</fullName>
    </recommendedName>
</protein>
<dbReference type="Pfam" id="PF09413">
    <property type="entry name" value="DUF2007"/>
    <property type="match status" value="1"/>
</dbReference>
<keyword evidence="1" id="KW-1133">Transmembrane helix</keyword>
<evidence type="ECO:0000259" key="2">
    <source>
        <dbReference type="Pfam" id="PF09413"/>
    </source>
</evidence>
<accession>A0A6N2S7C8</accession>
<dbReference type="Gene3D" id="3.30.70.790">
    <property type="entry name" value="UreE, C-terminal domain"/>
    <property type="match status" value="1"/>
</dbReference>
<name>A0A6N2S7C8_9FIRM</name>
<keyword evidence="1" id="KW-0472">Membrane</keyword>
<keyword evidence="1" id="KW-0812">Transmembrane</keyword>
<evidence type="ECO:0000256" key="1">
    <source>
        <dbReference type="SAM" id="Phobius"/>
    </source>
</evidence>
<evidence type="ECO:0000313" key="3">
    <source>
        <dbReference type="EMBL" id="VYS89317.1"/>
    </source>
</evidence>
<gene>
    <name evidence="3" type="ORF">CNLFYP112_01207</name>
</gene>
<sequence>MRAMHPVKVFSTDNAISAEMAAGLLQKEEIPCYIKDLETGDYLSIYMGYSVFGKEIYVDEEDYERAKRLLDSVTPDKSNVEEDLKVKKARTPRIAAWFALVIIVVPIIIALINSVWN</sequence>
<reference evidence="3" key="1">
    <citation type="submission" date="2019-11" db="EMBL/GenBank/DDBJ databases">
        <authorList>
            <person name="Feng L."/>
        </authorList>
    </citation>
    <scope>NUCLEOTIDE SEQUENCE</scope>
    <source>
        <strain evidence="3">CnexileLFYP112</strain>
    </source>
</reference>
<organism evidence="3">
    <name type="scientific">[Clostridium] nexile</name>
    <dbReference type="NCBI Taxonomy" id="29361"/>
    <lineage>
        <taxon>Bacteria</taxon>
        <taxon>Bacillati</taxon>
        <taxon>Bacillota</taxon>
        <taxon>Clostridia</taxon>
        <taxon>Lachnospirales</taxon>
        <taxon>Lachnospiraceae</taxon>
        <taxon>Tyzzerella</taxon>
    </lineage>
</organism>
<dbReference type="InterPro" id="IPR018551">
    <property type="entry name" value="DUF2007"/>
</dbReference>
<feature type="domain" description="DUF2007" evidence="2">
    <location>
        <begin position="7"/>
        <end position="73"/>
    </location>
</feature>
<dbReference type="InterPro" id="IPR011322">
    <property type="entry name" value="N-reg_PII-like_a/b"/>
</dbReference>
<feature type="transmembrane region" description="Helical" evidence="1">
    <location>
        <begin position="94"/>
        <end position="116"/>
    </location>
</feature>
<dbReference type="EMBL" id="CACRTG010000002">
    <property type="protein sequence ID" value="VYS89317.1"/>
    <property type="molecule type" value="Genomic_DNA"/>
</dbReference>